<feature type="region of interest" description="Disordered" evidence="1">
    <location>
        <begin position="1"/>
        <end position="108"/>
    </location>
</feature>
<evidence type="ECO:0000256" key="1">
    <source>
        <dbReference type="SAM" id="MobiDB-lite"/>
    </source>
</evidence>
<name>A0A2J8Q4R7_PANTR</name>
<comment type="caution">
    <text evidence="2">The sequence shown here is derived from an EMBL/GenBank/DDBJ whole genome shotgun (WGS) entry which is preliminary data.</text>
</comment>
<reference evidence="2 3" key="1">
    <citation type="submission" date="2017-12" db="EMBL/GenBank/DDBJ databases">
        <title>High-resolution comparative analysis of great ape genomes.</title>
        <authorList>
            <person name="Pollen A."/>
            <person name="Hastie A."/>
            <person name="Hormozdiari F."/>
            <person name="Dougherty M."/>
            <person name="Liu R."/>
            <person name="Chaisson M."/>
            <person name="Hoppe E."/>
            <person name="Hill C."/>
            <person name="Pang A."/>
            <person name="Hillier L."/>
            <person name="Baker C."/>
            <person name="Armstrong J."/>
            <person name="Shendure J."/>
            <person name="Paten B."/>
            <person name="Wilson R."/>
            <person name="Chao H."/>
            <person name="Schneider V."/>
            <person name="Ventura M."/>
            <person name="Kronenberg Z."/>
            <person name="Murali S."/>
            <person name="Gordon D."/>
            <person name="Cantsilieris S."/>
            <person name="Munson K."/>
            <person name="Nelson B."/>
            <person name="Raja A."/>
            <person name="Underwood J."/>
            <person name="Diekhans M."/>
            <person name="Fiddes I."/>
            <person name="Haussler D."/>
            <person name="Eichler E."/>
        </authorList>
    </citation>
    <scope>NUCLEOTIDE SEQUENCE [LARGE SCALE GENOMIC DNA]</scope>
    <source>
        <strain evidence="2">Yerkes chimp pedigree #C0471</strain>
    </source>
</reference>
<evidence type="ECO:0000313" key="3">
    <source>
        <dbReference type="Proteomes" id="UP000236370"/>
    </source>
</evidence>
<accession>A0A2J8Q4R7</accession>
<dbReference type="AlphaFoldDB" id="A0A2J8Q4R7"/>
<feature type="non-terminal residue" evidence="2">
    <location>
        <position position="108"/>
    </location>
</feature>
<proteinExistence type="predicted"/>
<organism evidence="2 3">
    <name type="scientific">Pan troglodytes</name>
    <name type="common">Chimpanzee</name>
    <dbReference type="NCBI Taxonomy" id="9598"/>
    <lineage>
        <taxon>Eukaryota</taxon>
        <taxon>Metazoa</taxon>
        <taxon>Chordata</taxon>
        <taxon>Craniata</taxon>
        <taxon>Vertebrata</taxon>
        <taxon>Euteleostomi</taxon>
        <taxon>Mammalia</taxon>
        <taxon>Eutheria</taxon>
        <taxon>Euarchontoglires</taxon>
        <taxon>Primates</taxon>
        <taxon>Haplorrhini</taxon>
        <taxon>Catarrhini</taxon>
        <taxon>Hominidae</taxon>
        <taxon>Pan</taxon>
    </lineage>
</organism>
<dbReference type="Proteomes" id="UP000236370">
    <property type="component" value="Unassembled WGS sequence"/>
</dbReference>
<protein>
    <submittedName>
        <fullName evidence="2">PLEKHG4 isoform 11</fullName>
    </submittedName>
</protein>
<gene>
    <name evidence="2" type="ORF">CK820_G0044695</name>
</gene>
<sequence>MERPLENGDESPDSQGHATDWRFAVCSFRDAWEEEEPASQMHVKDPGPPRPPAGATQDEELQGSPLSRKLQLPPAADESGDAQRGTVESSSVLSEGPGPSGVESLLCP</sequence>
<evidence type="ECO:0000313" key="2">
    <source>
        <dbReference type="EMBL" id="PNI91261.1"/>
    </source>
</evidence>
<dbReference type="EMBL" id="NBAG03000083">
    <property type="protein sequence ID" value="PNI91261.1"/>
    <property type="molecule type" value="Genomic_DNA"/>
</dbReference>